<organism evidence="5 6">
    <name type="scientific">Suricata suricatta</name>
    <name type="common">Meerkat</name>
    <dbReference type="NCBI Taxonomy" id="37032"/>
    <lineage>
        <taxon>Eukaryota</taxon>
        <taxon>Metazoa</taxon>
        <taxon>Chordata</taxon>
        <taxon>Craniata</taxon>
        <taxon>Vertebrata</taxon>
        <taxon>Euteleostomi</taxon>
        <taxon>Mammalia</taxon>
        <taxon>Eutheria</taxon>
        <taxon>Laurasiatheria</taxon>
        <taxon>Carnivora</taxon>
        <taxon>Feliformia</taxon>
        <taxon>Herpestidae</taxon>
        <taxon>Suricata</taxon>
    </lineage>
</organism>
<dbReference type="InterPro" id="IPR003598">
    <property type="entry name" value="Ig_sub2"/>
</dbReference>
<gene>
    <name evidence="5" type="primary">FCER1A</name>
</gene>
<name>A0A673TI27_SURSU</name>
<dbReference type="PANTHER" id="PTHR11481:SF12">
    <property type="entry name" value="HIGH AFFINITY IMMUNOGLOBULIN EPSILON RECEPTOR SUBUNIT ALPHA"/>
    <property type="match status" value="1"/>
</dbReference>
<dbReference type="Ensembl" id="ENSSSUT00005013105.1">
    <property type="protein sequence ID" value="ENSSSUP00005011453.1"/>
    <property type="gene ID" value="ENSSSUG00005007349.1"/>
</dbReference>
<evidence type="ECO:0000256" key="2">
    <source>
        <dbReference type="ARBA" id="ARBA00023157"/>
    </source>
</evidence>
<keyword evidence="3" id="KW-0812">Transmembrane</keyword>
<feature type="domain" description="Ig-like" evidence="4">
    <location>
        <begin position="59"/>
        <end position="134"/>
    </location>
</feature>
<dbReference type="GO" id="GO:0019863">
    <property type="term" value="F:IgE binding"/>
    <property type="evidence" value="ECO:0007669"/>
    <property type="project" value="TreeGrafter"/>
</dbReference>
<protein>
    <submittedName>
        <fullName evidence="5">Fc fragment of IgE receptor Ia</fullName>
    </submittedName>
</protein>
<reference evidence="5" key="2">
    <citation type="submission" date="2025-08" db="UniProtKB">
        <authorList>
            <consortium name="Ensembl"/>
        </authorList>
    </citation>
    <scope>IDENTIFICATION</scope>
</reference>
<dbReference type="InterPro" id="IPR007110">
    <property type="entry name" value="Ig-like_dom"/>
</dbReference>
<evidence type="ECO:0000256" key="1">
    <source>
        <dbReference type="ARBA" id="ARBA00022729"/>
    </source>
</evidence>
<dbReference type="SMART" id="SM00408">
    <property type="entry name" value="IGc2"/>
    <property type="match status" value="2"/>
</dbReference>
<evidence type="ECO:0000313" key="5">
    <source>
        <dbReference type="Ensembl" id="ENSSSUP00005011453.1"/>
    </source>
</evidence>
<evidence type="ECO:0000259" key="4">
    <source>
        <dbReference type="PROSITE" id="PS50835"/>
    </source>
</evidence>
<dbReference type="AlphaFoldDB" id="A0A673TI27"/>
<reference evidence="5" key="3">
    <citation type="submission" date="2025-09" db="UniProtKB">
        <authorList>
            <consortium name="Ensembl"/>
        </authorList>
    </citation>
    <scope>IDENTIFICATION</scope>
</reference>
<dbReference type="Pfam" id="PF13927">
    <property type="entry name" value="Ig_3"/>
    <property type="match status" value="1"/>
</dbReference>
<keyword evidence="3" id="KW-0472">Membrane</keyword>
<dbReference type="InterPro" id="IPR050488">
    <property type="entry name" value="Ig_Fc_receptor"/>
</dbReference>
<dbReference type="Proteomes" id="UP000472268">
    <property type="component" value="Chromosome 3"/>
</dbReference>
<dbReference type="SUPFAM" id="SSF48726">
    <property type="entry name" value="Immunoglobulin"/>
    <property type="match status" value="2"/>
</dbReference>
<dbReference type="SMART" id="SM00409">
    <property type="entry name" value="IG"/>
    <property type="match status" value="2"/>
</dbReference>
<keyword evidence="1" id="KW-0732">Signal</keyword>
<dbReference type="InterPro" id="IPR013783">
    <property type="entry name" value="Ig-like_fold"/>
</dbReference>
<dbReference type="InterPro" id="IPR036179">
    <property type="entry name" value="Ig-like_dom_sf"/>
</dbReference>
<dbReference type="InterPro" id="IPR003599">
    <property type="entry name" value="Ig_sub"/>
</dbReference>
<dbReference type="PROSITE" id="PS50835">
    <property type="entry name" value="IG_LIKE"/>
    <property type="match status" value="2"/>
</dbReference>
<dbReference type="GO" id="GO:0016064">
    <property type="term" value="P:immunoglobulin mediated immune response"/>
    <property type="evidence" value="ECO:0007669"/>
    <property type="project" value="TreeGrafter"/>
</dbReference>
<dbReference type="Pfam" id="PF13895">
    <property type="entry name" value="Ig_2"/>
    <property type="match status" value="1"/>
</dbReference>
<sequence>MIQKTFPSPFWLQVYFKALGLSSPVGSNLGTREEMPVFLLWTALLLLYPGGMSVDIRKPTVSLNPPWTTIMEEDNVTLTCKENSSLELDSTVWFHNKTRLGVTTSSLNIVKAQPLQSGVYRCQNKGSILSKRVYLKVVREWLLLQVSPEVVMEGESFLIKCHGWKNRDVKKVTYYRNGQALKYWYENINISISNATIGDSGTYYCTGFIWKINHTSNIVNIAVTKDFPTELQNEYYWLQILIPLMVVILFAVDTGLFISTQQQLKLLLKMKRTRKGKNLMDPGPKPDPK</sequence>
<accession>A0A673TI27</accession>
<feature type="domain" description="Ig-like" evidence="4">
    <location>
        <begin position="140"/>
        <end position="206"/>
    </location>
</feature>
<dbReference type="PANTHER" id="PTHR11481">
    <property type="entry name" value="IMMUNOGLOBULIN FC RECEPTOR"/>
    <property type="match status" value="1"/>
</dbReference>
<dbReference type="OMA" id="LIRCHSW"/>
<evidence type="ECO:0000256" key="3">
    <source>
        <dbReference type="SAM" id="Phobius"/>
    </source>
</evidence>
<keyword evidence="3" id="KW-1133">Transmembrane helix</keyword>
<evidence type="ECO:0000313" key="6">
    <source>
        <dbReference type="Proteomes" id="UP000472268"/>
    </source>
</evidence>
<dbReference type="CDD" id="cd05753">
    <property type="entry name" value="Ig2_FcgammaR_like"/>
    <property type="match status" value="1"/>
</dbReference>
<feature type="transmembrane region" description="Helical" evidence="3">
    <location>
        <begin position="235"/>
        <end position="258"/>
    </location>
</feature>
<keyword evidence="6" id="KW-1185">Reference proteome</keyword>
<proteinExistence type="predicted"/>
<reference evidence="5 6" key="1">
    <citation type="submission" date="2019-05" db="EMBL/GenBank/DDBJ databases">
        <title>A Chromosome-scale Meerkat (S. suricatta) Genome Assembly.</title>
        <authorList>
            <person name="Dudchenko O."/>
            <person name="Lieberman Aiden E."/>
            <person name="Tung J."/>
            <person name="Barreiro L.B."/>
            <person name="Clutton-Brock T.H."/>
        </authorList>
    </citation>
    <scope>NUCLEOTIDE SEQUENCE [LARGE SCALE GENOMIC DNA]</scope>
</reference>
<keyword evidence="2" id="KW-1015">Disulfide bond</keyword>
<dbReference type="FunFam" id="2.60.40.10:FF:000217">
    <property type="entry name" value="High affinity immunoglobulin gamma Fc receptor I"/>
    <property type="match status" value="1"/>
</dbReference>
<dbReference type="GO" id="GO:0009897">
    <property type="term" value="C:external side of plasma membrane"/>
    <property type="evidence" value="ECO:0007669"/>
    <property type="project" value="TreeGrafter"/>
</dbReference>
<dbReference type="GO" id="GO:0019768">
    <property type="term" value="F:high-affinity IgE receptor activity"/>
    <property type="evidence" value="ECO:0007669"/>
    <property type="project" value="TreeGrafter"/>
</dbReference>
<dbReference type="Gene3D" id="2.60.40.10">
    <property type="entry name" value="Immunoglobulins"/>
    <property type="match status" value="2"/>
</dbReference>